<dbReference type="Pfam" id="PF00962">
    <property type="entry name" value="A_deaminase"/>
    <property type="match status" value="1"/>
</dbReference>
<comment type="similarity">
    <text evidence="2">Belongs to the metallo-dependent hydrolases superfamily. Adenosine and AMP deaminases family.</text>
</comment>
<accession>A0A4Q2SCA8</accession>
<keyword evidence="4 8" id="KW-0378">Hydrolase</keyword>
<dbReference type="NCBIfam" id="TIGR01430">
    <property type="entry name" value="aden_deam"/>
    <property type="match status" value="1"/>
</dbReference>
<evidence type="ECO:0000256" key="4">
    <source>
        <dbReference type="ARBA" id="ARBA00022801"/>
    </source>
</evidence>
<organism evidence="8 9">
    <name type="scientific">Nocardioides ganghwensis</name>
    <dbReference type="NCBI Taxonomy" id="252230"/>
    <lineage>
        <taxon>Bacteria</taxon>
        <taxon>Bacillati</taxon>
        <taxon>Actinomycetota</taxon>
        <taxon>Actinomycetes</taxon>
        <taxon>Propionibacteriales</taxon>
        <taxon>Nocardioidaceae</taxon>
        <taxon>Nocardioides</taxon>
    </lineage>
</organism>
<proteinExistence type="inferred from homology"/>
<dbReference type="InterPro" id="IPR001365">
    <property type="entry name" value="A_deaminase_dom"/>
</dbReference>
<evidence type="ECO:0000259" key="7">
    <source>
        <dbReference type="Pfam" id="PF00962"/>
    </source>
</evidence>
<evidence type="ECO:0000313" key="9">
    <source>
        <dbReference type="Proteomes" id="UP000293291"/>
    </source>
</evidence>
<dbReference type="PANTHER" id="PTHR43114:SF6">
    <property type="entry name" value="ADENINE DEAMINASE"/>
    <property type="match status" value="1"/>
</dbReference>
<feature type="region of interest" description="Disordered" evidence="6">
    <location>
        <begin position="1"/>
        <end position="30"/>
    </location>
</feature>
<dbReference type="AlphaFoldDB" id="A0A4Q2SCA8"/>
<comment type="cofactor">
    <cofactor evidence="1">
        <name>Zn(2+)</name>
        <dbReference type="ChEBI" id="CHEBI:29105"/>
    </cofactor>
</comment>
<keyword evidence="5" id="KW-0862">Zinc</keyword>
<feature type="compositionally biased region" description="Basic residues" evidence="6">
    <location>
        <begin position="17"/>
        <end position="30"/>
    </location>
</feature>
<evidence type="ECO:0000256" key="1">
    <source>
        <dbReference type="ARBA" id="ARBA00001947"/>
    </source>
</evidence>
<evidence type="ECO:0000256" key="3">
    <source>
        <dbReference type="ARBA" id="ARBA00022723"/>
    </source>
</evidence>
<keyword evidence="9" id="KW-1185">Reference proteome</keyword>
<dbReference type="GO" id="GO:0016814">
    <property type="term" value="F:hydrolase activity, acting on carbon-nitrogen (but not peptide) bonds, in cyclic amidines"/>
    <property type="evidence" value="ECO:0007669"/>
    <property type="project" value="UniProtKB-ARBA"/>
</dbReference>
<dbReference type="NCBIfam" id="NF006854">
    <property type="entry name" value="PRK09358.3-1"/>
    <property type="match status" value="1"/>
</dbReference>
<evidence type="ECO:0000256" key="6">
    <source>
        <dbReference type="SAM" id="MobiDB-lite"/>
    </source>
</evidence>
<comment type="caution">
    <text evidence="8">The sequence shown here is derived from an EMBL/GenBank/DDBJ whole genome shotgun (WGS) entry which is preliminary data.</text>
</comment>
<evidence type="ECO:0000256" key="2">
    <source>
        <dbReference type="ARBA" id="ARBA00006676"/>
    </source>
</evidence>
<dbReference type="EMBL" id="SDWU01000017">
    <property type="protein sequence ID" value="RYB99826.1"/>
    <property type="molecule type" value="Genomic_DNA"/>
</dbReference>
<dbReference type="GO" id="GO:0046872">
    <property type="term" value="F:metal ion binding"/>
    <property type="evidence" value="ECO:0007669"/>
    <property type="project" value="UniProtKB-KW"/>
</dbReference>
<dbReference type="InterPro" id="IPR032466">
    <property type="entry name" value="Metal_Hydrolase"/>
</dbReference>
<dbReference type="SUPFAM" id="SSF51556">
    <property type="entry name" value="Metallo-dependent hydrolases"/>
    <property type="match status" value="1"/>
</dbReference>
<name>A0A4Q2SCA8_9ACTN</name>
<reference evidence="8 9" key="1">
    <citation type="submission" date="2019-01" db="EMBL/GenBank/DDBJ databases">
        <title>Novel species of Nocardioides.</title>
        <authorList>
            <person name="Liu Q."/>
            <person name="Xin Y.-H."/>
        </authorList>
    </citation>
    <scope>NUCLEOTIDE SEQUENCE [LARGE SCALE GENOMIC DNA]</scope>
    <source>
        <strain evidence="8 9">CGMCC 4.6875</strain>
    </source>
</reference>
<feature type="domain" description="Adenosine deaminase" evidence="7">
    <location>
        <begin position="50"/>
        <end position="372"/>
    </location>
</feature>
<dbReference type="Proteomes" id="UP000293291">
    <property type="component" value="Unassembled WGS sequence"/>
</dbReference>
<feature type="compositionally biased region" description="Basic residues" evidence="6">
    <location>
        <begin position="1"/>
        <end position="10"/>
    </location>
</feature>
<gene>
    <name evidence="8" type="ORF">EUA07_15130</name>
</gene>
<protein>
    <submittedName>
        <fullName evidence="8">Adenosine deaminase</fullName>
        <ecNumber evidence="8">3.5.4.4</ecNumber>
    </submittedName>
</protein>
<keyword evidence="3" id="KW-0479">Metal-binding</keyword>
<dbReference type="PANTHER" id="PTHR43114">
    <property type="entry name" value="ADENINE DEAMINASE"/>
    <property type="match status" value="1"/>
</dbReference>
<evidence type="ECO:0000313" key="8">
    <source>
        <dbReference type="EMBL" id="RYB99826.1"/>
    </source>
</evidence>
<dbReference type="OrthoDB" id="105475at2"/>
<dbReference type="GO" id="GO:0019239">
    <property type="term" value="F:deaminase activity"/>
    <property type="evidence" value="ECO:0007669"/>
    <property type="project" value="InterPro"/>
</dbReference>
<dbReference type="Gene3D" id="3.20.20.140">
    <property type="entry name" value="Metal-dependent hydrolases"/>
    <property type="match status" value="1"/>
</dbReference>
<dbReference type="InterPro" id="IPR006330">
    <property type="entry name" value="Ado/ade_deaminase"/>
</dbReference>
<sequence>MPTSGRRRRSSSTVSRSRARPWPRSPRRWSGRRADTLRGVSLTSFISGLPKAELHVHHVGSASPRIVSELAARHPGAGVPSDLDELRRFFTFRDFAHFIEVYLAVVDLVRTPEDVRLLTYEVAREMAEGQHLRYAELTCTPYTSVVRGIPIEAYTEAIEDARVAAERDFGLVLRWIYDIPGESGIPAADATLAYALEHRTDALVGFGLGGPEIGVPRAQFEEHFTRARAAGLRSVPHAGETTGPETVWESLRLLGAERIGHGVSAAQDPELLAHLAGTGVVLEVCPTSNIATRAVERIEEHPLRTFVEAGVTVTINSDDPPMFATSLNNDYEVAAGLLDLDERGVADLARAAVDASFAPDDVKARIGAEIDAHVAAYAGSR</sequence>
<evidence type="ECO:0000256" key="5">
    <source>
        <dbReference type="ARBA" id="ARBA00022833"/>
    </source>
</evidence>
<dbReference type="EC" id="3.5.4.4" evidence="8"/>